<feature type="signal peptide" evidence="1">
    <location>
        <begin position="1"/>
        <end position="21"/>
    </location>
</feature>
<sequence length="150" mass="15489">MLRASAIAAGLIAASTNAAFADELPCIGSGCDAYVLDATPVYGPSPEKVRARQKVIGGALGGLAGGLIGDEVGGTGGAIAGVALGAVLGMQKPDKDRMERQARYYREQYLAGTDISYDPSRPIPAVAHWRGEPRQFPSVVLLPIPLGPDD</sequence>
<organism evidence="2 3">
    <name type="scientific">Gimibacter soli</name>
    <dbReference type="NCBI Taxonomy" id="3024400"/>
    <lineage>
        <taxon>Bacteria</taxon>
        <taxon>Pseudomonadati</taxon>
        <taxon>Pseudomonadota</taxon>
        <taxon>Alphaproteobacteria</taxon>
        <taxon>Kordiimonadales</taxon>
        <taxon>Temperatibacteraceae</taxon>
        <taxon>Gimibacter</taxon>
    </lineage>
</organism>
<dbReference type="KEGG" id="gso:PH603_08095"/>
<reference evidence="2" key="1">
    <citation type="submission" date="2023-01" db="EMBL/GenBank/DDBJ databases">
        <title>The genome sequence of Kordiimonadaceae bacterium 6D33.</title>
        <authorList>
            <person name="Liu Y."/>
        </authorList>
    </citation>
    <scope>NUCLEOTIDE SEQUENCE</scope>
    <source>
        <strain evidence="2">6D33</strain>
    </source>
</reference>
<evidence type="ECO:0008006" key="4">
    <source>
        <dbReference type="Google" id="ProtNLM"/>
    </source>
</evidence>
<proteinExistence type="predicted"/>
<keyword evidence="1" id="KW-0732">Signal</keyword>
<name>A0AAE9XVI8_9PROT</name>
<feature type="chain" id="PRO_5042216311" description="Glycine zipper 2TM domain-containing protein" evidence="1">
    <location>
        <begin position="22"/>
        <end position="150"/>
    </location>
</feature>
<evidence type="ECO:0000313" key="2">
    <source>
        <dbReference type="EMBL" id="WCL55715.1"/>
    </source>
</evidence>
<dbReference type="EMBL" id="CP116805">
    <property type="protein sequence ID" value="WCL55715.1"/>
    <property type="molecule type" value="Genomic_DNA"/>
</dbReference>
<dbReference type="AlphaFoldDB" id="A0AAE9XVI8"/>
<accession>A0AAE9XVI8</accession>
<evidence type="ECO:0000256" key="1">
    <source>
        <dbReference type="SAM" id="SignalP"/>
    </source>
</evidence>
<protein>
    <recommendedName>
        <fullName evidence="4">Glycine zipper 2TM domain-containing protein</fullName>
    </recommendedName>
</protein>
<keyword evidence="3" id="KW-1185">Reference proteome</keyword>
<dbReference type="Proteomes" id="UP001217500">
    <property type="component" value="Chromosome"/>
</dbReference>
<dbReference type="RefSeq" id="WP_289505572.1">
    <property type="nucleotide sequence ID" value="NZ_CP116805.1"/>
</dbReference>
<evidence type="ECO:0000313" key="3">
    <source>
        <dbReference type="Proteomes" id="UP001217500"/>
    </source>
</evidence>
<gene>
    <name evidence="2" type="ORF">PH603_08095</name>
</gene>